<proteinExistence type="predicted"/>
<dbReference type="PANTHER" id="PTHR30173:SF36">
    <property type="entry name" value="ECF RNA POLYMERASE SIGMA FACTOR SIGJ"/>
    <property type="match status" value="1"/>
</dbReference>
<reference evidence="4" key="1">
    <citation type="submission" date="2020-03" db="EMBL/GenBank/DDBJ databases">
        <title>Solimonas marina sp. nov., isolated from deep seawater of the Pacific Ocean.</title>
        <authorList>
            <person name="Liu X."/>
            <person name="Lai Q."/>
            <person name="Sun F."/>
            <person name="Gai Y."/>
            <person name="Li G."/>
            <person name="Shao Z."/>
        </authorList>
    </citation>
    <scope>NUCLEOTIDE SEQUENCE</scope>
    <source>
        <strain evidence="4">C16B3</strain>
    </source>
</reference>
<evidence type="ECO:0000313" key="4">
    <source>
        <dbReference type="EMBL" id="NKF22295.1"/>
    </source>
</evidence>
<dbReference type="GO" id="GO:0006352">
    <property type="term" value="P:DNA-templated transcription initiation"/>
    <property type="evidence" value="ECO:0007669"/>
    <property type="project" value="InterPro"/>
</dbReference>
<dbReference type="InterPro" id="IPR013324">
    <property type="entry name" value="RNA_pol_sigma_r3/r4-like"/>
</dbReference>
<dbReference type="NCBIfam" id="NF007214">
    <property type="entry name" value="PRK09636.1"/>
    <property type="match status" value="1"/>
</dbReference>
<dbReference type="Gene3D" id="1.10.10.10">
    <property type="entry name" value="Winged helix-like DNA-binding domain superfamily/Winged helix DNA-binding domain"/>
    <property type="match status" value="1"/>
</dbReference>
<feature type="domain" description="RNA polymerase sigma factor 70 region 4 type 2" evidence="3">
    <location>
        <begin position="123"/>
        <end position="174"/>
    </location>
</feature>
<dbReference type="AlphaFoldDB" id="A0A970B658"/>
<dbReference type="Gene3D" id="1.10.1740.10">
    <property type="match status" value="1"/>
</dbReference>
<evidence type="ECO:0000259" key="3">
    <source>
        <dbReference type="Pfam" id="PF08281"/>
    </source>
</evidence>
<keyword evidence="5" id="KW-1185">Reference proteome</keyword>
<name>A0A970B658_9GAMM</name>
<dbReference type="Proteomes" id="UP000653472">
    <property type="component" value="Unassembled WGS sequence"/>
</dbReference>
<protein>
    <submittedName>
        <fullName evidence="4">Sigma-70 family RNA polymerase sigma factor</fullName>
    </submittedName>
</protein>
<dbReference type="InterPro" id="IPR032710">
    <property type="entry name" value="NTF2-like_dom_sf"/>
</dbReference>
<dbReference type="Gene3D" id="3.10.450.50">
    <property type="match status" value="1"/>
</dbReference>
<dbReference type="NCBIfam" id="TIGR02937">
    <property type="entry name" value="sigma70-ECF"/>
    <property type="match status" value="1"/>
</dbReference>
<dbReference type="RefSeq" id="WP_168147525.1">
    <property type="nucleotide sequence ID" value="NZ_JAAVXB010000003.1"/>
</dbReference>
<dbReference type="InterPro" id="IPR036388">
    <property type="entry name" value="WH-like_DNA-bd_sf"/>
</dbReference>
<dbReference type="EMBL" id="JAAVXB010000003">
    <property type="protein sequence ID" value="NKF22295.1"/>
    <property type="molecule type" value="Genomic_DNA"/>
</dbReference>
<evidence type="ECO:0000313" key="5">
    <source>
        <dbReference type="Proteomes" id="UP000653472"/>
    </source>
</evidence>
<evidence type="ECO:0000256" key="1">
    <source>
        <dbReference type="ARBA" id="ARBA00011344"/>
    </source>
</evidence>
<comment type="caution">
    <text evidence="4">The sequence shown here is derived from an EMBL/GenBank/DDBJ whole genome shotgun (WGS) entry which is preliminary data.</text>
</comment>
<dbReference type="InterPro" id="IPR007627">
    <property type="entry name" value="RNA_pol_sigma70_r2"/>
</dbReference>
<organism evidence="4 5">
    <name type="scientific">Solimonas marina</name>
    <dbReference type="NCBI Taxonomy" id="2714601"/>
    <lineage>
        <taxon>Bacteria</taxon>
        <taxon>Pseudomonadati</taxon>
        <taxon>Pseudomonadota</taxon>
        <taxon>Gammaproteobacteria</taxon>
        <taxon>Nevskiales</taxon>
        <taxon>Nevskiaceae</taxon>
        <taxon>Solimonas</taxon>
    </lineage>
</organism>
<comment type="subunit">
    <text evidence="1">Interacts transiently with the RNA polymerase catalytic core formed by RpoA, RpoB, RpoC and RpoZ (2 alpha, 1 beta, 1 beta' and 1 omega subunit) to form the RNA polymerase holoenzyme that can initiate transcription.</text>
</comment>
<gene>
    <name evidence="4" type="ORF">G7Y82_08185</name>
</gene>
<dbReference type="GO" id="GO:0003677">
    <property type="term" value="F:DNA binding"/>
    <property type="evidence" value="ECO:0007669"/>
    <property type="project" value="InterPro"/>
</dbReference>
<dbReference type="InterPro" id="IPR052704">
    <property type="entry name" value="ECF_Sigma-70_Domain"/>
</dbReference>
<dbReference type="PANTHER" id="PTHR30173">
    <property type="entry name" value="SIGMA 19 FACTOR"/>
    <property type="match status" value="1"/>
</dbReference>
<dbReference type="InterPro" id="IPR013249">
    <property type="entry name" value="RNA_pol_sigma70_r4_t2"/>
</dbReference>
<dbReference type="InterPro" id="IPR013325">
    <property type="entry name" value="RNA_pol_sigma_r2"/>
</dbReference>
<feature type="domain" description="RNA polymerase sigma-70 region 2" evidence="2">
    <location>
        <begin position="21"/>
        <end position="84"/>
    </location>
</feature>
<accession>A0A970B658</accession>
<dbReference type="Pfam" id="PF04542">
    <property type="entry name" value="Sigma70_r2"/>
    <property type="match status" value="1"/>
</dbReference>
<evidence type="ECO:0000259" key="2">
    <source>
        <dbReference type="Pfam" id="PF04542"/>
    </source>
</evidence>
<dbReference type="SUPFAM" id="SSF88946">
    <property type="entry name" value="Sigma2 domain of RNA polymerase sigma factors"/>
    <property type="match status" value="1"/>
</dbReference>
<sequence>MHSIDGRREGGAQDEADSAAFETHRAFLIGLAYRMLGSHAEAEDVVQDAWLRWQDAARGAVRVPRAFLAKTVTRLCLDRMKSARAQREVYFGPWLPEPLLDGDVPSVDGPAPAVELASDLSYAFLLALERLSPLERAAFLLHDVFELDFAEIAAALQRTPASCRQLAARAREHLREARPRFAVTADQGERLVRAFVQASHSGDVETLKSLLAEDAQLLADGGRRVATIGVPILGRARLLKVYMGMLRKHGPAPDTRLEFMRINGLPGVLLRTQGGVPIQTIALEPDAGGRICGIYIVRNPDKLRRFLND</sequence>
<dbReference type="SUPFAM" id="SSF88659">
    <property type="entry name" value="Sigma3 and sigma4 domains of RNA polymerase sigma factors"/>
    <property type="match status" value="1"/>
</dbReference>
<dbReference type="InterPro" id="IPR014284">
    <property type="entry name" value="RNA_pol_sigma-70_dom"/>
</dbReference>
<dbReference type="SUPFAM" id="SSF54427">
    <property type="entry name" value="NTF2-like"/>
    <property type="match status" value="1"/>
</dbReference>
<dbReference type="Pfam" id="PF08281">
    <property type="entry name" value="Sigma70_r4_2"/>
    <property type="match status" value="1"/>
</dbReference>
<dbReference type="GO" id="GO:0016987">
    <property type="term" value="F:sigma factor activity"/>
    <property type="evidence" value="ECO:0007669"/>
    <property type="project" value="InterPro"/>
</dbReference>